<evidence type="ECO:0000259" key="3">
    <source>
        <dbReference type="Pfam" id="PF04775"/>
    </source>
</evidence>
<sequence>MITYYITSHSSSFSRFSTKKFDVFSFLEMCNLCKHPPGSCQVPTRRPSSFMSQASPPPILSVAPTRALMDEAIRVRVDNLPPGAPVTLRCLHHSEDKDYWEAYGHYISDPTGAVSVADDVSVGGTYRGKEIMGLLWSMRPVPGSRTGLRLRKRNVCTPMLFTISVYGGHVSHDFSSRRPLAEELTERWYMAPGVRRLELKDRGVRGTLFIPSGPGPFPGLLDMWGGGGGLLEYRSALLASHGYVSLALEYFAPGELASTDLELKYFEAAFELIKQHPAVVADKVGIFGLSLGGIVAIHMTAESTVVKPACCICISGSHLYLRNQPLWNIHQPMLESGRKVHMDEEQNVIWRDISLPISSDLSRKTDVRRINCPLLLVIGQDDQNHPAAQYAEDMERMMRSVGKEHLLTRLEYPDAGHLIEPPYSPHFRATNFMWDYKKAKVTMLWGGQTKCHSDAQEDSWKKMLAFLRQHLYSPHLPKARM</sequence>
<dbReference type="PANTHER" id="PTHR10824">
    <property type="entry name" value="ACYL-COENZYME A THIOESTERASE-RELATED"/>
    <property type="match status" value="1"/>
</dbReference>
<comment type="similarity">
    <text evidence="1">Belongs to the C/M/P thioester hydrolase family.</text>
</comment>
<dbReference type="PANTHER" id="PTHR10824:SF36">
    <property type="entry name" value="ACYL-COA THIOESTERASE 17-RELATED"/>
    <property type="match status" value="1"/>
</dbReference>
<organism evidence="5 6">
    <name type="scientific">Hippocampus comes</name>
    <name type="common">Tiger tail seahorse</name>
    <dbReference type="NCBI Taxonomy" id="109280"/>
    <lineage>
        <taxon>Eukaryota</taxon>
        <taxon>Metazoa</taxon>
        <taxon>Chordata</taxon>
        <taxon>Craniata</taxon>
        <taxon>Vertebrata</taxon>
        <taxon>Euteleostomi</taxon>
        <taxon>Actinopterygii</taxon>
        <taxon>Neopterygii</taxon>
        <taxon>Teleostei</taxon>
        <taxon>Neoteleostei</taxon>
        <taxon>Acanthomorphata</taxon>
        <taxon>Syngnathiaria</taxon>
        <taxon>Syngnathiformes</taxon>
        <taxon>Syngnathoidei</taxon>
        <taxon>Syngnathidae</taxon>
        <taxon>Hippocampus</taxon>
    </lineage>
</organism>
<feature type="active site" description="Charge relay system" evidence="2">
    <location>
        <position position="382"/>
    </location>
</feature>
<dbReference type="AlphaFoldDB" id="A0A3Q3DS68"/>
<dbReference type="FunFam" id="3.40.50.1820:FF:000024">
    <property type="entry name" value="acyl-coenzyme A thioesterase 4"/>
    <property type="match status" value="1"/>
</dbReference>
<dbReference type="InterPro" id="IPR042490">
    <property type="entry name" value="Thio_Ohase/BAAT_N"/>
</dbReference>
<feature type="active site" description="Charge relay system" evidence="2">
    <location>
        <position position="290"/>
    </location>
</feature>
<dbReference type="SUPFAM" id="SSF53474">
    <property type="entry name" value="alpha/beta-Hydrolases"/>
    <property type="match status" value="1"/>
</dbReference>
<dbReference type="Gene3D" id="2.60.40.2240">
    <property type="entry name" value="Acyl-CoA thioester hydrolase/BAAT N-terminal domain"/>
    <property type="match status" value="1"/>
</dbReference>
<evidence type="ECO:0000313" key="6">
    <source>
        <dbReference type="Proteomes" id="UP000264820"/>
    </source>
</evidence>
<evidence type="ECO:0000256" key="1">
    <source>
        <dbReference type="ARBA" id="ARBA00006538"/>
    </source>
</evidence>
<feature type="domain" description="BAAT/Acyl-CoA thioester hydrolase C-terminal" evidence="4">
    <location>
        <begin position="262"/>
        <end position="472"/>
    </location>
</feature>
<dbReference type="Pfam" id="PF08840">
    <property type="entry name" value="BAAT_C"/>
    <property type="match status" value="1"/>
</dbReference>
<dbReference type="PIRSF" id="PIRSF016521">
    <property type="entry name" value="Acyl-CoA_hydro"/>
    <property type="match status" value="1"/>
</dbReference>
<keyword evidence="6" id="KW-1185">Reference proteome</keyword>
<evidence type="ECO:0000313" key="5">
    <source>
        <dbReference type="Ensembl" id="ENSHCOP00000019190.1"/>
    </source>
</evidence>
<reference evidence="5" key="2">
    <citation type="submission" date="2025-09" db="UniProtKB">
        <authorList>
            <consortium name="Ensembl"/>
        </authorList>
    </citation>
    <scope>IDENTIFICATION</scope>
</reference>
<evidence type="ECO:0000259" key="4">
    <source>
        <dbReference type="Pfam" id="PF08840"/>
    </source>
</evidence>
<dbReference type="InterPro" id="IPR016662">
    <property type="entry name" value="Acyl-CoA_thioEstase_long-chain"/>
</dbReference>
<dbReference type="GO" id="GO:0006631">
    <property type="term" value="P:fatty acid metabolic process"/>
    <property type="evidence" value="ECO:0007669"/>
    <property type="project" value="TreeGrafter"/>
</dbReference>
<dbReference type="STRING" id="109280.ENSHCOP00000019190"/>
<protein>
    <submittedName>
        <fullName evidence="5">Acyl-CoA thioesterase 15</fullName>
    </submittedName>
</protein>
<reference evidence="5" key="1">
    <citation type="submission" date="2025-08" db="UniProtKB">
        <authorList>
            <consortium name="Ensembl"/>
        </authorList>
    </citation>
    <scope>IDENTIFICATION</scope>
</reference>
<dbReference type="GeneTree" id="ENSGT01010000222336"/>
<feature type="domain" description="Acyl-CoA thioester hydrolase/bile acid-CoA amino acid N-acetyltransferase" evidence="3">
    <location>
        <begin position="70"/>
        <end position="200"/>
    </location>
</feature>
<feature type="active site" description="Charge relay system" evidence="2">
    <location>
        <position position="417"/>
    </location>
</feature>
<evidence type="ECO:0000256" key="2">
    <source>
        <dbReference type="PIRSR" id="PIRSR016521-1"/>
    </source>
</evidence>
<dbReference type="Proteomes" id="UP000264820">
    <property type="component" value="Unplaced"/>
</dbReference>
<name>A0A3Q3DS68_HIPCM</name>
<dbReference type="Pfam" id="PF04775">
    <property type="entry name" value="Bile_Hydr_Trans"/>
    <property type="match status" value="1"/>
</dbReference>
<accession>A0A3Q3DS68</accession>
<proteinExistence type="inferred from homology"/>
<dbReference type="Ensembl" id="ENSHCOT00000009362.1">
    <property type="protein sequence ID" value="ENSHCOP00000019190.1"/>
    <property type="gene ID" value="ENSHCOG00000004322.1"/>
</dbReference>
<dbReference type="GO" id="GO:0047617">
    <property type="term" value="F:fatty acyl-CoA hydrolase activity"/>
    <property type="evidence" value="ECO:0007669"/>
    <property type="project" value="TreeGrafter"/>
</dbReference>
<dbReference type="InterPro" id="IPR006862">
    <property type="entry name" value="Thio_Ohase/aa_AcTrfase"/>
</dbReference>
<dbReference type="FunFam" id="2.60.40.2240:FF:000002">
    <property type="entry name" value="Acyl-CoA thioesterase 18"/>
    <property type="match status" value="1"/>
</dbReference>
<dbReference type="Gene3D" id="3.40.50.1820">
    <property type="entry name" value="alpha/beta hydrolase"/>
    <property type="match status" value="1"/>
</dbReference>
<dbReference type="InterPro" id="IPR014940">
    <property type="entry name" value="BAAT_C"/>
</dbReference>
<dbReference type="InterPro" id="IPR029058">
    <property type="entry name" value="AB_hydrolase_fold"/>
</dbReference>
<dbReference type="GO" id="GO:0006637">
    <property type="term" value="P:acyl-CoA metabolic process"/>
    <property type="evidence" value="ECO:0007669"/>
    <property type="project" value="InterPro"/>
</dbReference>